<evidence type="ECO:0000256" key="5">
    <source>
        <dbReference type="SAM" id="Phobius"/>
    </source>
</evidence>
<evidence type="ECO:0000313" key="7">
    <source>
        <dbReference type="Ensembl" id="ENSSSCP00030010411.1"/>
    </source>
</evidence>
<evidence type="ECO:0000259" key="6">
    <source>
        <dbReference type="PROSITE" id="PS50801"/>
    </source>
</evidence>
<organism evidence="7 8">
    <name type="scientific">Sus scrofa</name>
    <name type="common">Pig</name>
    <dbReference type="NCBI Taxonomy" id="9823"/>
    <lineage>
        <taxon>Eukaryota</taxon>
        <taxon>Metazoa</taxon>
        <taxon>Chordata</taxon>
        <taxon>Craniata</taxon>
        <taxon>Vertebrata</taxon>
        <taxon>Euteleostomi</taxon>
        <taxon>Mammalia</taxon>
        <taxon>Eutheria</taxon>
        <taxon>Laurasiatheria</taxon>
        <taxon>Artiodactyla</taxon>
        <taxon>Suina</taxon>
        <taxon>Suidae</taxon>
        <taxon>Sus</taxon>
    </lineage>
</organism>
<evidence type="ECO:0000256" key="3">
    <source>
        <dbReference type="ARBA" id="ARBA00022989"/>
    </source>
</evidence>
<dbReference type="Pfam" id="PF01740">
    <property type="entry name" value="STAS"/>
    <property type="match status" value="1"/>
</dbReference>
<dbReference type="Gene3D" id="3.30.750.24">
    <property type="entry name" value="STAS domain"/>
    <property type="match status" value="1"/>
</dbReference>
<feature type="transmembrane region" description="Helical" evidence="5">
    <location>
        <begin position="411"/>
        <end position="441"/>
    </location>
</feature>
<dbReference type="InterPro" id="IPR002645">
    <property type="entry name" value="STAS_dom"/>
</dbReference>
<dbReference type="Pfam" id="PF00916">
    <property type="entry name" value="Sulfate_transp"/>
    <property type="match status" value="2"/>
</dbReference>
<dbReference type="GO" id="GO:0055085">
    <property type="term" value="P:transmembrane transport"/>
    <property type="evidence" value="ECO:0007669"/>
    <property type="project" value="InterPro"/>
</dbReference>
<dbReference type="InterPro" id="IPR011547">
    <property type="entry name" value="SLC26A/SulP_dom"/>
</dbReference>
<dbReference type="CDD" id="cd07042">
    <property type="entry name" value="STAS_SulP_like_sulfate_transporter"/>
    <property type="match status" value="1"/>
</dbReference>
<dbReference type="PANTHER" id="PTHR11814">
    <property type="entry name" value="SULFATE TRANSPORTER"/>
    <property type="match status" value="1"/>
</dbReference>
<feature type="transmembrane region" description="Helical" evidence="5">
    <location>
        <begin position="174"/>
        <end position="197"/>
    </location>
</feature>
<evidence type="ECO:0000256" key="2">
    <source>
        <dbReference type="ARBA" id="ARBA00022692"/>
    </source>
</evidence>
<protein>
    <recommendedName>
        <fullName evidence="6">STAS domain-containing protein</fullName>
    </recommendedName>
</protein>
<comment type="subcellular location">
    <subcellularLocation>
        <location evidence="1">Membrane</location>
        <topology evidence="1">Multi-pass membrane protein</topology>
    </subcellularLocation>
</comment>
<dbReference type="Proteomes" id="UP000694570">
    <property type="component" value="Unplaced"/>
</dbReference>
<feature type="transmembrane region" description="Helical" evidence="5">
    <location>
        <begin position="316"/>
        <end position="343"/>
    </location>
</feature>
<dbReference type="PROSITE" id="PS50801">
    <property type="entry name" value="STAS"/>
    <property type="match status" value="1"/>
</dbReference>
<dbReference type="GO" id="GO:0016020">
    <property type="term" value="C:membrane"/>
    <property type="evidence" value="ECO:0007669"/>
    <property type="project" value="UniProtKB-SubCell"/>
</dbReference>
<sequence>MSQPRPRYVIDRAAYSLTLFDDEFEKKERTYPVGEKLRNAFRCSSAKIKSTVFGLFPILSWLPKYKIKDYIIPDLLGGLSGGTIQVPQGMAFALLANLPAVNGLYSSFFPLLTYFFLGGIHQMVPGTFAVISILVGNICLQLAPESKFRVFNNATNESYVDTAAMEAERLHVSATLACLTAIIQMGLGFVQFGFVAIYLSESFIRGFMTAAGLQILISVLKYIFGLTVPSYAGPGSIVFVSLRSTSCAWSGVCADTGVAITVLRSCELLLMGCSQWKDMIGTAFSLAIVGYVINLAMGRTLANKHGYDVDPNQEMIALGCSNFFGSFFKIHVICCALSVTLAVDGAGGKSQVSSLCVSLVVMITMLVLGSYLYPLPKSVLGALIAVNLKNSLKQLTDPYYLWRKSKLDCCIWVVSFLSAFFLSLPYGVAVGVAFSVLVVVFQTQFRNGYALAQVMDTDIYVNPKTYNRVQEIQGIKIVTYCSPLYFANSEIFRQKVIAKTGVDPQKVLLAKQKYLKKQEKRRTMPTQQRKSLFMKTKTVSLQELQQDFENASPTDPNNNQTPANGASVSYITLSPDSSTAVPCEPLASAEPRDMLASVPPFVTFHTLILDMSGISFVDLMGIKALAKLSSTYRKIGVQVFLVNIHAQVYNDISHGGVFEDGCLERDHVFPSIHDAVLFAQAKAQEVAPGHAFRGAPVDPELSLYDSEEDGPSYWDLEQVS</sequence>
<reference evidence="7" key="1">
    <citation type="submission" date="2025-08" db="UniProtKB">
        <authorList>
            <consortium name="Ensembl"/>
        </authorList>
    </citation>
    <scope>IDENTIFICATION</scope>
</reference>
<name>A0A8D0VUD2_PIG</name>
<dbReference type="AlphaFoldDB" id="A0A8D0VUD2"/>
<dbReference type="InterPro" id="IPR036513">
    <property type="entry name" value="STAS_dom_sf"/>
</dbReference>
<feature type="transmembrane region" description="Helical" evidence="5">
    <location>
        <begin position="203"/>
        <end position="224"/>
    </location>
</feature>
<keyword evidence="4 5" id="KW-0472">Membrane</keyword>
<proteinExistence type="predicted"/>
<evidence type="ECO:0000313" key="8">
    <source>
        <dbReference type="Proteomes" id="UP000694570"/>
    </source>
</evidence>
<evidence type="ECO:0000256" key="4">
    <source>
        <dbReference type="ARBA" id="ARBA00023136"/>
    </source>
</evidence>
<dbReference type="InterPro" id="IPR001902">
    <property type="entry name" value="SLC26A/SulP_fam"/>
</dbReference>
<feature type="transmembrane region" description="Helical" evidence="5">
    <location>
        <begin position="279"/>
        <end position="296"/>
    </location>
</feature>
<keyword evidence="3 5" id="KW-1133">Transmembrane helix</keyword>
<feature type="transmembrane region" description="Helical" evidence="5">
    <location>
        <begin position="94"/>
        <end position="117"/>
    </location>
</feature>
<evidence type="ECO:0000256" key="1">
    <source>
        <dbReference type="ARBA" id="ARBA00004141"/>
    </source>
</evidence>
<dbReference type="SUPFAM" id="SSF52091">
    <property type="entry name" value="SpoIIaa-like"/>
    <property type="match status" value="1"/>
</dbReference>
<feature type="transmembrane region" description="Helical" evidence="5">
    <location>
        <begin position="355"/>
        <end position="373"/>
    </location>
</feature>
<keyword evidence="2 5" id="KW-0812">Transmembrane</keyword>
<accession>A0A8D0VUD2</accession>
<dbReference type="Ensembl" id="ENSSSCT00030023211.1">
    <property type="protein sequence ID" value="ENSSSCP00030010411.1"/>
    <property type="gene ID" value="ENSSSCG00030016778.1"/>
</dbReference>
<feature type="domain" description="STAS" evidence="6">
    <location>
        <begin position="465"/>
        <end position="679"/>
    </location>
</feature>